<dbReference type="Proteomes" id="UP000230390">
    <property type="component" value="Unassembled WGS sequence"/>
</dbReference>
<evidence type="ECO:0000259" key="3">
    <source>
        <dbReference type="Pfam" id="PF10620"/>
    </source>
</evidence>
<dbReference type="AlphaFoldDB" id="A0A2G8TFY2"/>
<name>A0A2G8TFY2_9BURK</name>
<evidence type="ECO:0000313" key="5">
    <source>
        <dbReference type="EMBL" id="PIL44955.1"/>
    </source>
</evidence>
<dbReference type="InterPro" id="IPR049180">
    <property type="entry name" value="MdcG_C"/>
</dbReference>
<organism evidence="5 6">
    <name type="scientific">Massilia eurypsychrophila</name>
    <dbReference type="NCBI Taxonomy" id="1485217"/>
    <lineage>
        <taxon>Bacteria</taxon>
        <taxon>Pseudomonadati</taxon>
        <taxon>Pseudomonadota</taxon>
        <taxon>Betaproteobacteria</taxon>
        <taxon>Burkholderiales</taxon>
        <taxon>Oxalobacteraceae</taxon>
        <taxon>Telluria group</taxon>
        <taxon>Massilia</taxon>
    </lineage>
</organism>
<dbReference type="RefSeq" id="WP_099788459.1">
    <property type="nucleotide sequence ID" value="NZ_JBHLYV010000032.1"/>
</dbReference>
<protein>
    <submittedName>
        <fullName evidence="5">Malonate decarboxylase holo-[acyl-carrier-protein] synthase</fullName>
    </submittedName>
</protein>
<dbReference type="Pfam" id="PF10620">
    <property type="entry name" value="MdcG"/>
    <property type="match status" value="1"/>
</dbReference>
<dbReference type="NCBIfam" id="TIGR03135">
    <property type="entry name" value="malonate_mdcG"/>
    <property type="match status" value="1"/>
</dbReference>
<evidence type="ECO:0000313" key="6">
    <source>
        <dbReference type="Proteomes" id="UP000230390"/>
    </source>
</evidence>
<sequence>MFCRHDLVWLTGRGWDAAFAGAAAGQHAAVDQWRREDWPAVVRRADPGLAPLHVSLGIPWPPASDGTKGRIAFNASSADVARHSDALALEDASAAAPERWRPALKLLADRMPLRAYGSLAMQALTGQTYLTATSDIDVLFFPTDGDTLCAGLALLERHAALLPLDGEIVFPTGAAVSWKEWIGAGPVKARVLVKDAGAVRLAPMADLLATLEAA</sequence>
<reference evidence="5 6" key="1">
    <citation type="submission" date="2017-10" db="EMBL/GenBank/DDBJ databases">
        <title>Massilia psychrophilum sp. nov., a novel purple-pigmented bacterium isolated from Tianshan glacier, Xinjiang Municipality, China.</title>
        <authorList>
            <person name="Wang H."/>
        </authorList>
    </citation>
    <scope>NUCLEOTIDE SEQUENCE [LARGE SCALE GENOMIC DNA]</scope>
    <source>
        <strain evidence="5 6">JCM 30074</strain>
    </source>
</reference>
<evidence type="ECO:0000256" key="1">
    <source>
        <dbReference type="ARBA" id="ARBA00022679"/>
    </source>
</evidence>
<keyword evidence="1" id="KW-0808">Transferase</keyword>
<accession>A0A2G8TFY2</accession>
<evidence type="ECO:0000256" key="2">
    <source>
        <dbReference type="ARBA" id="ARBA00022695"/>
    </source>
</evidence>
<feature type="domain" description="Phosphoribosyl-dephospho-CoA transferase MdcG C-terminal" evidence="3">
    <location>
        <begin position="89"/>
        <end position="203"/>
    </location>
</feature>
<proteinExistence type="predicted"/>
<keyword evidence="6" id="KW-1185">Reference proteome</keyword>
<feature type="domain" description="Phosphoribosyl-dephospho-CoA transferase MdcG N-terminal" evidence="4">
    <location>
        <begin position="4"/>
        <end position="84"/>
    </location>
</feature>
<dbReference type="OrthoDB" id="8562329at2"/>
<keyword evidence="2" id="KW-0548">Nucleotidyltransferase</keyword>
<comment type="caution">
    <text evidence="5">The sequence shown here is derived from an EMBL/GenBank/DDBJ whole genome shotgun (WGS) entry which is preliminary data.</text>
</comment>
<dbReference type="EMBL" id="PDOC01000005">
    <property type="protein sequence ID" value="PIL44955.1"/>
    <property type="molecule type" value="Genomic_DNA"/>
</dbReference>
<dbReference type="GO" id="GO:0016779">
    <property type="term" value="F:nucleotidyltransferase activity"/>
    <property type="evidence" value="ECO:0007669"/>
    <property type="project" value="UniProtKB-KW"/>
</dbReference>
<evidence type="ECO:0000259" key="4">
    <source>
        <dbReference type="Pfam" id="PF20866"/>
    </source>
</evidence>
<gene>
    <name evidence="5" type="primary">mdcG</name>
    <name evidence="5" type="ORF">CR105_10785</name>
</gene>
<dbReference type="Pfam" id="PF20866">
    <property type="entry name" value="MdcG_N"/>
    <property type="match status" value="1"/>
</dbReference>
<dbReference type="InterPro" id="IPR017557">
    <property type="entry name" value="Holo-ACP_synthase"/>
</dbReference>
<dbReference type="InterPro" id="IPR048903">
    <property type="entry name" value="MdcG_N"/>
</dbReference>